<keyword evidence="1" id="KW-1133">Transmembrane helix</keyword>
<comment type="caution">
    <text evidence="2">The sequence shown here is derived from an EMBL/GenBank/DDBJ whole genome shotgun (WGS) entry which is preliminary data.</text>
</comment>
<keyword evidence="1" id="KW-0472">Membrane</keyword>
<dbReference type="RefSeq" id="WP_307409370.1">
    <property type="nucleotide sequence ID" value="NZ_JAUSUR010000005.1"/>
</dbReference>
<evidence type="ECO:0000313" key="2">
    <source>
        <dbReference type="EMBL" id="MDQ0362081.1"/>
    </source>
</evidence>
<keyword evidence="3" id="KW-1185">Reference proteome</keyword>
<accession>A0ABU0E5G6</accession>
<evidence type="ECO:0000313" key="3">
    <source>
        <dbReference type="Proteomes" id="UP001230220"/>
    </source>
</evidence>
<reference evidence="2 3" key="1">
    <citation type="submission" date="2023-07" db="EMBL/GenBank/DDBJ databases">
        <title>Genomic Encyclopedia of Type Strains, Phase IV (KMG-IV): sequencing the most valuable type-strain genomes for metagenomic binning, comparative biology and taxonomic classification.</title>
        <authorList>
            <person name="Goeker M."/>
        </authorList>
    </citation>
    <scope>NUCLEOTIDE SEQUENCE [LARGE SCALE GENOMIC DNA]</scope>
    <source>
        <strain evidence="2 3">DSM 16784</strain>
    </source>
</reference>
<dbReference type="EMBL" id="JAUSUR010000005">
    <property type="protein sequence ID" value="MDQ0362081.1"/>
    <property type="molecule type" value="Genomic_DNA"/>
</dbReference>
<proteinExistence type="predicted"/>
<evidence type="ECO:0000256" key="1">
    <source>
        <dbReference type="SAM" id="Phobius"/>
    </source>
</evidence>
<organism evidence="2 3">
    <name type="scientific">Breznakia pachnodae</name>
    <dbReference type="NCBI Taxonomy" id="265178"/>
    <lineage>
        <taxon>Bacteria</taxon>
        <taxon>Bacillati</taxon>
        <taxon>Bacillota</taxon>
        <taxon>Erysipelotrichia</taxon>
        <taxon>Erysipelotrichales</taxon>
        <taxon>Erysipelotrichaceae</taxon>
        <taxon>Breznakia</taxon>
    </lineage>
</organism>
<dbReference type="Proteomes" id="UP001230220">
    <property type="component" value="Unassembled WGS sequence"/>
</dbReference>
<feature type="transmembrane region" description="Helical" evidence="1">
    <location>
        <begin position="296"/>
        <end position="313"/>
    </location>
</feature>
<feature type="transmembrane region" description="Helical" evidence="1">
    <location>
        <begin position="16"/>
        <end position="37"/>
    </location>
</feature>
<keyword evidence="1" id="KW-0812">Transmembrane</keyword>
<sequence>MSIEERIRIYKKKRRMYLLGLLIVTIVITAAIFYLISEPHFSGGFYIKYPAILIGGLFVLLFAASMGRTMLIIKNVNSIVLFYSETGNIDDALYILKQLIEQKGNWFDFNFLMGSYISLLSITVDANEITNVLGTYKKRLKSLNSNVVLNILKNLITYHEDNDRFFAFYELTINQKKRRVSKAVREQMDLQQKLLHIDYLMRSEQYEQALQELNDYEIKQEADKLVVYSRKATIYFLLNDQDNYRLYKEQAFQYSPTLIAYHNLKQLDETGEITYEPIDNEVYKGIAQKEAKRKPIIFVLLLVWFSFTLWSISNSYQKGLLGDTYTDFERLSKEYLDKDVVEIGTLFETDTVNVALFEAYDLVDDDDNSAERWTKNLRKVTIGVIYVNDDNEIYKYSFDEIDLSEKTEDIMLVSLDGYTIVINDSDEGSKINQVDYSGKSYPVKILKATDGTTATGRYNYFEVGLVEGEVEDAVQLYFHHEE</sequence>
<protein>
    <submittedName>
        <fullName evidence="2">Uncharacterized protein</fullName>
    </submittedName>
</protein>
<feature type="transmembrane region" description="Helical" evidence="1">
    <location>
        <begin position="43"/>
        <end position="64"/>
    </location>
</feature>
<name>A0ABU0E5G6_9FIRM</name>
<gene>
    <name evidence="2" type="ORF">J2S15_002834</name>
</gene>